<dbReference type="GO" id="GO:0016020">
    <property type="term" value="C:membrane"/>
    <property type="evidence" value="ECO:0007669"/>
    <property type="project" value="UniProtKB-SubCell"/>
</dbReference>
<keyword evidence="4" id="KW-0472">Membrane</keyword>
<evidence type="ECO:0000313" key="5">
    <source>
        <dbReference type="EMBL" id="GAK66441.1"/>
    </source>
</evidence>
<dbReference type="AlphaFoldDB" id="A0A081CIE5"/>
<dbReference type="PANTHER" id="PTHR43066">
    <property type="entry name" value="RHOMBOID-RELATED PROTEIN"/>
    <property type="match status" value="1"/>
</dbReference>
<comment type="subcellular location">
    <subcellularLocation>
        <location evidence="1">Membrane</location>
        <topology evidence="1">Multi-pass membrane protein</topology>
    </subcellularLocation>
</comment>
<keyword evidence="6" id="KW-1185">Reference proteome</keyword>
<dbReference type="Proteomes" id="UP000053758">
    <property type="component" value="Unassembled WGS sequence"/>
</dbReference>
<keyword evidence="3" id="KW-1133">Transmembrane helix</keyword>
<keyword evidence="2" id="KW-0812">Transmembrane</keyword>
<gene>
    <name evidence="5" type="ORF">PAN0_013c4663</name>
</gene>
<organism evidence="5 6">
    <name type="scientific">Pseudozyma antarctica</name>
    <name type="common">Yeast</name>
    <name type="synonym">Candida antarctica</name>
    <dbReference type="NCBI Taxonomy" id="84753"/>
    <lineage>
        <taxon>Eukaryota</taxon>
        <taxon>Fungi</taxon>
        <taxon>Dikarya</taxon>
        <taxon>Basidiomycota</taxon>
        <taxon>Ustilaginomycotina</taxon>
        <taxon>Ustilaginomycetes</taxon>
        <taxon>Ustilaginales</taxon>
        <taxon>Ustilaginaceae</taxon>
        <taxon>Moesziomyces</taxon>
    </lineage>
</organism>
<sequence>MIAGFAHAPVTKGVLITLAVASVCTSLFQLKPFVHLQIHPHLDTHHQYYRPFLQHFAFSNSSELFLALLLFYNAGVKVERTFGTYKYASFLAVVTVIFTAVQFVVLAACSLLFLRVDRAQESGLEREVERSWVVVGRSPAGPWGPLFALLFQYHRVIPHMWSMRIEQLELSDQAIEVYSLAALLAVSQGTSSVFVAVLGMMVSAAYRSKSGPLRRLHKYRLPVRVYRILAFVLAPWVGEIRRPQRSWRVERPDRPTLAVREARLAEHSATVANLNRPGNALGMPRLASLLRRRSAQPHEQPPPPAQAQQQQPPSSAQGWNDLPPELQASLSALPRTRLMAAMQQTDGNLTEALDLIRSDTATHSPRP</sequence>
<dbReference type="HOGENOM" id="CLU_057574_2_0_1"/>
<proteinExistence type="predicted"/>
<dbReference type="RefSeq" id="XP_014655277.1">
    <property type="nucleotide sequence ID" value="XM_014799791.1"/>
</dbReference>
<name>A0A081CIE5_PSEA2</name>
<protein>
    <submittedName>
        <fullName evidence="5">Uba domain-containing protein ucp14</fullName>
    </submittedName>
</protein>
<dbReference type="SUPFAM" id="SSF144091">
    <property type="entry name" value="Rhomboid-like"/>
    <property type="match status" value="1"/>
</dbReference>
<dbReference type="PANTHER" id="PTHR43066:SF21">
    <property type="entry name" value="UBIQUITIN-ASSOCIATED DOMAIN-CONTAINING PROTEIN 2"/>
    <property type="match status" value="1"/>
</dbReference>
<dbReference type="GeneID" id="26305453"/>
<evidence type="ECO:0000256" key="4">
    <source>
        <dbReference type="ARBA" id="ARBA00023136"/>
    </source>
</evidence>
<accession>A0A081CIE5</accession>
<evidence type="ECO:0000313" key="6">
    <source>
        <dbReference type="Proteomes" id="UP000053758"/>
    </source>
</evidence>
<dbReference type="OrthoDB" id="272778at2759"/>
<dbReference type="GO" id="GO:0004252">
    <property type="term" value="F:serine-type endopeptidase activity"/>
    <property type="evidence" value="ECO:0007669"/>
    <property type="project" value="TreeGrafter"/>
</dbReference>
<reference evidence="6" key="1">
    <citation type="journal article" date="2014" name="Genome Announc.">
        <title>Draft Genome Sequence of the Yeast Pseudozyma antarctica Type Strain JCM10317, a Producer of the Glycolipid Biosurfactants, Mannosylerythritol Lipids.</title>
        <authorList>
            <person name="Saika A."/>
            <person name="Koike H."/>
            <person name="Hori T."/>
            <person name="Fukuoka T."/>
            <person name="Sato S."/>
            <person name="Habe H."/>
            <person name="Kitamoto D."/>
            <person name="Morita T."/>
        </authorList>
    </citation>
    <scope>NUCLEOTIDE SEQUENCE [LARGE SCALE GENOMIC DNA]</scope>
    <source>
        <strain evidence="6">JCM 10317</strain>
    </source>
</reference>
<dbReference type="InterPro" id="IPR035952">
    <property type="entry name" value="Rhomboid-like_sf"/>
</dbReference>
<evidence type="ECO:0000256" key="1">
    <source>
        <dbReference type="ARBA" id="ARBA00004141"/>
    </source>
</evidence>
<dbReference type="EMBL" id="DF830080">
    <property type="protein sequence ID" value="GAK66441.1"/>
    <property type="molecule type" value="Genomic_DNA"/>
</dbReference>
<evidence type="ECO:0000256" key="3">
    <source>
        <dbReference type="ARBA" id="ARBA00022989"/>
    </source>
</evidence>
<evidence type="ECO:0000256" key="2">
    <source>
        <dbReference type="ARBA" id="ARBA00022692"/>
    </source>
</evidence>